<gene>
    <name evidence="3" type="ORF">LIER_36535</name>
</gene>
<reference evidence="3 4" key="1">
    <citation type="submission" date="2024-01" db="EMBL/GenBank/DDBJ databases">
        <title>The complete chloroplast genome sequence of Lithospermum erythrorhizon: insights into the phylogenetic relationship among Boraginaceae species and the maternal lineages of purple gromwells.</title>
        <authorList>
            <person name="Okada T."/>
            <person name="Watanabe K."/>
        </authorList>
    </citation>
    <scope>NUCLEOTIDE SEQUENCE [LARGE SCALE GENOMIC DNA]</scope>
</reference>
<keyword evidence="1" id="KW-0175">Coiled coil</keyword>
<feature type="compositionally biased region" description="Acidic residues" evidence="2">
    <location>
        <begin position="154"/>
        <end position="164"/>
    </location>
</feature>
<evidence type="ECO:0000313" key="4">
    <source>
        <dbReference type="Proteomes" id="UP001454036"/>
    </source>
</evidence>
<name>A0AAV3P8L8_LITER</name>
<dbReference type="EMBL" id="BAABME010016811">
    <property type="protein sequence ID" value="GAA0147538.1"/>
    <property type="molecule type" value="Genomic_DNA"/>
</dbReference>
<feature type="region of interest" description="Disordered" evidence="2">
    <location>
        <begin position="152"/>
        <end position="172"/>
    </location>
</feature>
<evidence type="ECO:0000313" key="3">
    <source>
        <dbReference type="EMBL" id="GAA0147538.1"/>
    </source>
</evidence>
<organism evidence="3 4">
    <name type="scientific">Lithospermum erythrorhizon</name>
    <name type="common">Purple gromwell</name>
    <name type="synonym">Lithospermum officinale var. erythrorhizon</name>
    <dbReference type="NCBI Taxonomy" id="34254"/>
    <lineage>
        <taxon>Eukaryota</taxon>
        <taxon>Viridiplantae</taxon>
        <taxon>Streptophyta</taxon>
        <taxon>Embryophyta</taxon>
        <taxon>Tracheophyta</taxon>
        <taxon>Spermatophyta</taxon>
        <taxon>Magnoliopsida</taxon>
        <taxon>eudicotyledons</taxon>
        <taxon>Gunneridae</taxon>
        <taxon>Pentapetalae</taxon>
        <taxon>asterids</taxon>
        <taxon>lamiids</taxon>
        <taxon>Boraginales</taxon>
        <taxon>Boraginaceae</taxon>
        <taxon>Boraginoideae</taxon>
        <taxon>Lithospermeae</taxon>
        <taxon>Lithospermum</taxon>
    </lineage>
</organism>
<comment type="caution">
    <text evidence="3">The sequence shown here is derived from an EMBL/GenBank/DDBJ whole genome shotgun (WGS) entry which is preliminary data.</text>
</comment>
<evidence type="ECO:0000256" key="2">
    <source>
        <dbReference type="SAM" id="MobiDB-lite"/>
    </source>
</evidence>
<dbReference type="AlphaFoldDB" id="A0AAV3P8L8"/>
<keyword evidence="4" id="KW-1185">Reference proteome</keyword>
<dbReference type="Proteomes" id="UP001454036">
    <property type="component" value="Unassembled WGS sequence"/>
</dbReference>
<protein>
    <submittedName>
        <fullName evidence="3">Uncharacterized protein</fullName>
    </submittedName>
</protein>
<proteinExistence type="predicted"/>
<evidence type="ECO:0000256" key="1">
    <source>
        <dbReference type="SAM" id="Coils"/>
    </source>
</evidence>
<accession>A0AAV3P8L8</accession>
<sequence>MEDYLGLRKRHEDATSQLDKLKAESSGFDLQITQLSEYRDADVVEASRATQEVQRLEGEVKRLEDASSHHPKKLWATVENFKQSTEFESALSAAVERFKKFSEFLDALGANAAYGVCSFVRKYKEKYPDLLAGYIEFQEGYNPSCFVELSLDAPSDDEEDEDEAPLASGAVP</sequence>
<feature type="coiled-coil region" evidence="1">
    <location>
        <begin position="4"/>
        <end position="66"/>
    </location>
</feature>